<feature type="coiled-coil region" evidence="1">
    <location>
        <begin position="19"/>
        <end position="46"/>
    </location>
</feature>
<evidence type="ECO:0008006" key="5">
    <source>
        <dbReference type="Google" id="ProtNLM"/>
    </source>
</evidence>
<dbReference type="EMBL" id="CP002858">
    <property type="protein sequence ID" value="AEI14832.1"/>
    <property type="molecule type" value="Genomic_DNA"/>
</dbReference>
<keyword evidence="2" id="KW-0732">Signal</keyword>
<feature type="signal peptide" evidence="2">
    <location>
        <begin position="1"/>
        <end position="20"/>
    </location>
</feature>
<evidence type="ECO:0000256" key="1">
    <source>
        <dbReference type="SAM" id="Coils"/>
    </source>
</evidence>
<dbReference type="TCDB" id="1.B.60.1.6">
    <property type="family name" value="the omp50 porin (omp50 porin) family"/>
</dbReference>
<proteinExistence type="predicted"/>
<sequence length="605" mass="68374">MKKFLVSFLAVFLMAGFTYAADDVNLQELKKQIQDLQQQVDMMSNFVNKNTRHTAQDKLNLSVELRTRLDSIQYKNLRRLNDFSSDMMQLWMSDSLINSSGSANSFDANNDMWNDAFTSTYMANFGSLMQKPEIVGMLVNMGAPNPQTNPQGYQQFAMTAFANMLADRSVTPQELGGITTAFNNIDPEKADSNNDVMFTNKLRLRLSSKINNNVSFNGRLTMYKAFGEATNIRFYNGNFNSMHLDGNSAAVPTDDSVHVERAYFVYKNRLGPVDWHFSFGRRPSTYGPPMGMHENAVQGGSPLAHIIQWNFDGGSLGFNYEKYFDTWDLASMLKFCYGQGFEGQWGTANPFNAQADVNDVNMFGIIAKLAVNGKYELWYNWAHAYGVTDGFTGLVAMPFTVHGTDYTLDGKYDEYTLEPNYSGYVSRFEPMSKIGDLDMHTVLFQAENFGFKWFVSGAMSKSNPDGRSENAMFQFMGQDKMVDDTPGYSFWAGIMTPELPFTNGKLGFEYNHGSKYWTSMTAGEDALVGSKIATRGDVYEVYYHQPIAGDNFFATLGYMHYDYEYTNSGSPIGQPKKIEDATAFDTMVPVVDKVDQWYLQATYRY</sequence>
<evidence type="ECO:0000256" key="2">
    <source>
        <dbReference type="SAM" id="SignalP"/>
    </source>
</evidence>
<evidence type="ECO:0000313" key="4">
    <source>
        <dbReference type="Proteomes" id="UP000006621"/>
    </source>
</evidence>
<dbReference type="eggNOG" id="ENOG502Z9YV">
    <property type="taxonomic scope" value="Bacteria"/>
</dbReference>
<reference evidence="4" key="2">
    <citation type="submission" date="2011-06" db="EMBL/GenBank/DDBJ databases">
        <title>The complete genome of Flexistipes sinusarabici DSM 4947.</title>
        <authorList>
            <person name="Lucas S."/>
            <person name="Han J."/>
            <person name="Lapidus A."/>
            <person name="Bruce D."/>
            <person name="Goodwin L."/>
            <person name="Pitluck S."/>
            <person name="Peters L."/>
            <person name="Kyrpides N."/>
            <person name="Mavromatis K."/>
            <person name="Ivanova N."/>
            <person name="Mikhailova N."/>
            <person name="Chertkov O."/>
            <person name="Detter J.C."/>
            <person name="Tapia R."/>
            <person name="Han C."/>
            <person name="Land M."/>
            <person name="Hauser L."/>
            <person name="Markowitz V."/>
            <person name="Cheng J.-F."/>
            <person name="Hugenholtz P."/>
            <person name="Woyke T."/>
            <person name="Wu D."/>
            <person name="Spring S."/>
            <person name="Schroeder M."/>
            <person name="Brambilla E."/>
            <person name="Klenk H.-P."/>
            <person name="Eisen J.A."/>
        </authorList>
    </citation>
    <scope>NUCLEOTIDE SEQUENCE [LARGE SCALE GENOMIC DNA]</scope>
    <source>
        <strain evidence="4">DSM 4947 / MAS 10</strain>
    </source>
</reference>
<reference evidence="3 4" key="1">
    <citation type="journal article" date="2011" name="Stand. Genomic Sci.">
        <title>Genome sequence of the moderately thermophilic halophile Flexistipes sinusarabici strain (MAS10).</title>
        <authorList>
            <person name="Lapidus A."/>
            <person name="Chertkov O."/>
            <person name="Nolan M."/>
            <person name="Lucas S."/>
            <person name="Hammon N."/>
            <person name="Deshpande S."/>
            <person name="Cheng J.F."/>
            <person name="Tapia R."/>
            <person name="Han C."/>
            <person name="Goodwin L."/>
            <person name="Pitluck S."/>
            <person name="Liolios K."/>
            <person name="Pagani I."/>
            <person name="Ivanova N."/>
            <person name="Huntemann M."/>
            <person name="Mavromatis K."/>
            <person name="Mikhailova N."/>
            <person name="Pati A."/>
            <person name="Chen A."/>
            <person name="Palaniappan K."/>
            <person name="Land M."/>
            <person name="Hauser L."/>
            <person name="Brambilla E.M."/>
            <person name="Rohde M."/>
            <person name="Abt B."/>
            <person name="Spring S."/>
            <person name="Goker M."/>
            <person name="Bristow J."/>
            <person name="Eisen J.A."/>
            <person name="Markowitz V."/>
            <person name="Hugenholtz P."/>
            <person name="Kyrpides N.C."/>
            <person name="Klenk H.P."/>
            <person name="Woyke T."/>
        </authorList>
    </citation>
    <scope>NUCLEOTIDE SEQUENCE [LARGE SCALE GENOMIC DNA]</scope>
    <source>
        <strain evidence="4">DSM 4947 / MAS 10</strain>
    </source>
</reference>
<dbReference type="KEGG" id="fsi:Flexsi_1177"/>
<keyword evidence="1" id="KW-0175">Coiled coil</keyword>
<feature type="chain" id="PRO_5003369173" description="DUF3373 domain-containing protein" evidence="2">
    <location>
        <begin position="21"/>
        <end position="605"/>
    </location>
</feature>
<dbReference type="Proteomes" id="UP000006621">
    <property type="component" value="Chromosome"/>
</dbReference>
<dbReference type="Pfam" id="PF11853">
    <property type="entry name" value="DUF3373"/>
    <property type="match status" value="1"/>
</dbReference>
<evidence type="ECO:0000313" key="3">
    <source>
        <dbReference type="EMBL" id="AEI14832.1"/>
    </source>
</evidence>
<keyword evidence="4" id="KW-1185">Reference proteome</keyword>
<protein>
    <recommendedName>
        <fullName evidence="5">DUF3373 domain-containing protein</fullName>
    </recommendedName>
</protein>
<gene>
    <name evidence="3" type="ordered locus">Flexsi_1177</name>
</gene>
<dbReference type="RefSeq" id="WP_013886318.1">
    <property type="nucleotide sequence ID" value="NC_015672.1"/>
</dbReference>
<name>F8E6J5_FLESM</name>
<dbReference type="HOGENOM" id="CLU_488928_0_0_0"/>
<dbReference type="InterPro" id="IPR021803">
    <property type="entry name" value="DUF3373"/>
</dbReference>
<accession>F8E6J5</accession>
<dbReference type="AlphaFoldDB" id="F8E6J5"/>
<dbReference type="OrthoDB" id="9760233at2"/>
<dbReference type="STRING" id="717231.Flexsi_1177"/>
<organism evidence="3 4">
    <name type="scientific">Flexistipes sinusarabici (strain ATCC 49648 / DSM 4947 / MAS 10)</name>
    <dbReference type="NCBI Taxonomy" id="717231"/>
    <lineage>
        <taxon>Bacteria</taxon>
        <taxon>Pseudomonadati</taxon>
        <taxon>Deferribacterota</taxon>
        <taxon>Deferribacteres</taxon>
        <taxon>Deferribacterales</taxon>
        <taxon>Flexistipitaceae</taxon>
        <taxon>Flexistipes</taxon>
    </lineage>
</organism>